<dbReference type="HOGENOM" id="CLU_1258381_0_0_1"/>
<protein>
    <submittedName>
        <fullName evidence="1">Uncharacterized protein</fullName>
    </submittedName>
</protein>
<keyword evidence="2" id="KW-1185">Reference proteome</keyword>
<dbReference type="KEGG" id="tps:THAPSDRAFT_22639"/>
<dbReference type="GeneID" id="7446399"/>
<evidence type="ECO:0000313" key="2">
    <source>
        <dbReference type="Proteomes" id="UP000001449"/>
    </source>
</evidence>
<organism evidence="1 2">
    <name type="scientific">Thalassiosira pseudonana</name>
    <name type="common">Marine diatom</name>
    <name type="synonym">Cyclotella nana</name>
    <dbReference type="NCBI Taxonomy" id="35128"/>
    <lineage>
        <taxon>Eukaryota</taxon>
        <taxon>Sar</taxon>
        <taxon>Stramenopiles</taxon>
        <taxon>Ochrophyta</taxon>
        <taxon>Bacillariophyta</taxon>
        <taxon>Coscinodiscophyceae</taxon>
        <taxon>Thalassiosirophycidae</taxon>
        <taxon>Thalassiosirales</taxon>
        <taxon>Thalassiosiraceae</taxon>
        <taxon>Thalassiosira</taxon>
    </lineage>
</organism>
<dbReference type="EMBL" id="CM000642">
    <property type="protein sequence ID" value="EED92348.1"/>
    <property type="molecule type" value="Genomic_DNA"/>
</dbReference>
<reference evidence="1 2" key="1">
    <citation type="journal article" date="2004" name="Science">
        <title>The genome of the diatom Thalassiosira pseudonana: ecology, evolution, and metabolism.</title>
        <authorList>
            <person name="Armbrust E.V."/>
            <person name="Berges J.A."/>
            <person name="Bowler C."/>
            <person name="Green B.R."/>
            <person name="Martinez D."/>
            <person name="Putnam N.H."/>
            <person name="Zhou S."/>
            <person name="Allen A.E."/>
            <person name="Apt K.E."/>
            <person name="Bechner M."/>
            <person name="Brzezinski M.A."/>
            <person name="Chaal B.K."/>
            <person name="Chiovitti A."/>
            <person name="Davis A.K."/>
            <person name="Demarest M.S."/>
            <person name="Detter J.C."/>
            <person name="Glavina T."/>
            <person name="Goodstein D."/>
            <person name="Hadi M.Z."/>
            <person name="Hellsten U."/>
            <person name="Hildebrand M."/>
            <person name="Jenkins B.D."/>
            <person name="Jurka J."/>
            <person name="Kapitonov V.V."/>
            <person name="Kroger N."/>
            <person name="Lau W.W."/>
            <person name="Lane T.W."/>
            <person name="Larimer F.W."/>
            <person name="Lippmeier J.C."/>
            <person name="Lucas S."/>
            <person name="Medina M."/>
            <person name="Montsant A."/>
            <person name="Obornik M."/>
            <person name="Parker M.S."/>
            <person name="Palenik B."/>
            <person name="Pazour G.J."/>
            <person name="Richardson P.M."/>
            <person name="Rynearson T.A."/>
            <person name="Saito M.A."/>
            <person name="Schwartz D.C."/>
            <person name="Thamatrakoln K."/>
            <person name="Valentin K."/>
            <person name="Vardi A."/>
            <person name="Wilkerson F.P."/>
            <person name="Rokhsar D.S."/>
        </authorList>
    </citation>
    <scope>NUCLEOTIDE SEQUENCE [LARGE SCALE GENOMIC DNA]</scope>
    <source>
        <strain evidence="1 2">CCMP1335</strain>
    </source>
</reference>
<proteinExistence type="predicted"/>
<dbReference type="PaxDb" id="35128-Thaps22639"/>
<reference evidence="1 2" key="2">
    <citation type="journal article" date="2008" name="Nature">
        <title>The Phaeodactylum genome reveals the evolutionary history of diatom genomes.</title>
        <authorList>
            <person name="Bowler C."/>
            <person name="Allen A.E."/>
            <person name="Badger J.H."/>
            <person name="Grimwood J."/>
            <person name="Jabbari K."/>
            <person name="Kuo A."/>
            <person name="Maheswari U."/>
            <person name="Martens C."/>
            <person name="Maumus F."/>
            <person name="Otillar R.P."/>
            <person name="Rayko E."/>
            <person name="Salamov A."/>
            <person name="Vandepoele K."/>
            <person name="Beszteri B."/>
            <person name="Gruber A."/>
            <person name="Heijde M."/>
            <person name="Katinka M."/>
            <person name="Mock T."/>
            <person name="Valentin K."/>
            <person name="Verret F."/>
            <person name="Berges J.A."/>
            <person name="Brownlee C."/>
            <person name="Cadoret J.P."/>
            <person name="Chiovitti A."/>
            <person name="Choi C.J."/>
            <person name="Coesel S."/>
            <person name="De Martino A."/>
            <person name="Detter J.C."/>
            <person name="Durkin C."/>
            <person name="Falciatore A."/>
            <person name="Fournet J."/>
            <person name="Haruta M."/>
            <person name="Huysman M.J."/>
            <person name="Jenkins B.D."/>
            <person name="Jiroutova K."/>
            <person name="Jorgensen R.E."/>
            <person name="Joubert Y."/>
            <person name="Kaplan A."/>
            <person name="Kroger N."/>
            <person name="Kroth P.G."/>
            <person name="La Roche J."/>
            <person name="Lindquist E."/>
            <person name="Lommer M."/>
            <person name="Martin-Jezequel V."/>
            <person name="Lopez P.J."/>
            <person name="Lucas S."/>
            <person name="Mangogna M."/>
            <person name="McGinnis K."/>
            <person name="Medlin L.K."/>
            <person name="Montsant A."/>
            <person name="Oudot-Le Secq M.P."/>
            <person name="Napoli C."/>
            <person name="Obornik M."/>
            <person name="Parker M.S."/>
            <person name="Petit J.L."/>
            <person name="Porcel B.M."/>
            <person name="Poulsen N."/>
            <person name="Robison M."/>
            <person name="Rychlewski L."/>
            <person name="Rynearson T.A."/>
            <person name="Schmutz J."/>
            <person name="Shapiro H."/>
            <person name="Siaut M."/>
            <person name="Stanley M."/>
            <person name="Sussman M.R."/>
            <person name="Taylor A.R."/>
            <person name="Vardi A."/>
            <person name="von Dassow P."/>
            <person name="Vyverman W."/>
            <person name="Willis A."/>
            <person name="Wyrwicz L.S."/>
            <person name="Rokhsar D.S."/>
            <person name="Weissenbach J."/>
            <person name="Armbrust E.V."/>
            <person name="Green B.R."/>
            <person name="Van de Peer Y."/>
            <person name="Grigoriev I.V."/>
        </authorList>
    </citation>
    <scope>NUCLEOTIDE SEQUENCE [LARGE SCALE GENOMIC DNA]</scope>
    <source>
        <strain evidence="1 2">CCMP1335</strain>
    </source>
</reference>
<dbReference type="InParanoid" id="B8C297"/>
<dbReference type="AlphaFoldDB" id="B8C297"/>
<name>B8C297_THAPS</name>
<evidence type="ECO:0000313" key="1">
    <source>
        <dbReference type="EMBL" id="EED92348.1"/>
    </source>
</evidence>
<gene>
    <name evidence="1" type="ORF">THAPSDRAFT_22639</name>
</gene>
<dbReference type="Proteomes" id="UP000001449">
    <property type="component" value="Chromosome 5"/>
</dbReference>
<dbReference type="RefSeq" id="XP_002290596.1">
    <property type="nucleotide sequence ID" value="XM_002290560.1"/>
</dbReference>
<accession>B8C297</accession>
<sequence>MMSQEKGYMDNRKRLYIDCPFQTINDLASKGLAKDGTASDECKQRAKDMLMGTVWYETHHYFSYQYYLEALPKDAKILVIRTEHLEEDWNDIEVGLGGQAQTNITFPRENSQPKQDRDMILGEDERMLLCKYLCIEIQVYKDILRRAMNINDEQYEVSMSELSDSCPIEAKETGCSFSAPDISEKLKENRGYPNIKGGYPK</sequence>